<dbReference type="EMBL" id="BARW01029910">
    <property type="protein sequence ID" value="GAJ14436.1"/>
    <property type="molecule type" value="Genomic_DNA"/>
</dbReference>
<keyword evidence="2" id="KW-0560">Oxidoreductase</keyword>
<evidence type="ECO:0000256" key="1">
    <source>
        <dbReference type="ARBA" id="ARBA00005854"/>
    </source>
</evidence>
<comment type="similarity">
    <text evidence="1">Belongs to the D-isomer specific 2-hydroxyacid dehydrogenase family.</text>
</comment>
<protein>
    <recommendedName>
        <fullName evidence="4">D-isomer specific 2-hydroxyacid dehydrogenase NAD-binding domain-containing protein</fullName>
    </recommendedName>
</protein>
<dbReference type="PANTHER" id="PTHR42789">
    <property type="entry name" value="D-ISOMER SPECIFIC 2-HYDROXYACID DEHYDROGENASE FAMILY PROTEIN (AFU_ORTHOLOGUE AFUA_6G10090)"/>
    <property type="match status" value="1"/>
</dbReference>
<name>X1VHP0_9ZZZZ</name>
<dbReference type="GO" id="GO:0051287">
    <property type="term" value="F:NAD binding"/>
    <property type="evidence" value="ECO:0007669"/>
    <property type="project" value="InterPro"/>
</dbReference>
<keyword evidence="3" id="KW-0520">NAD</keyword>
<reference evidence="5" key="1">
    <citation type="journal article" date="2014" name="Front. Microbiol.">
        <title>High frequency of phylogenetically diverse reductive dehalogenase-homologous genes in deep subseafloor sedimentary metagenomes.</title>
        <authorList>
            <person name="Kawai M."/>
            <person name="Futagami T."/>
            <person name="Toyoda A."/>
            <person name="Takaki Y."/>
            <person name="Nishi S."/>
            <person name="Hori S."/>
            <person name="Arai W."/>
            <person name="Tsubouchi T."/>
            <person name="Morono Y."/>
            <person name="Uchiyama I."/>
            <person name="Ito T."/>
            <person name="Fujiyama A."/>
            <person name="Inagaki F."/>
            <person name="Takami H."/>
        </authorList>
    </citation>
    <scope>NUCLEOTIDE SEQUENCE</scope>
    <source>
        <strain evidence="5">Expedition CK06-06</strain>
    </source>
</reference>
<dbReference type="SUPFAM" id="SSF51735">
    <property type="entry name" value="NAD(P)-binding Rossmann-fold domains"/>
    <property type="match status" value="1"/>
</dbReference>
<organism evidence="5">
    <name type="scientific">marine sediment metagenome</name>
    <dbReference type="NCBI Taxonomy" id="412755"/>
    <lineage>
        <taxon>unclassified sequences</taxon>
        <taxon>metagenomes</taxon>
        <taxon>ecological metagenomes</taxon>
    </lineage>
</organism>
<feature type="domain" description="D-isomer specific 2-hydroxyacid dehydrogenase NAD-binding" evidence="4">
    <location>
        <begin position="2"/>
        <end position="123"/>
    </location>
</feature>
<dbReference type="Gene3D" id="3.40.50.720">
    <property type="entry name" value="NAD(P)-binding Rossmann-like Domain"/>
    <property type="match status" value="2"/>
</dbReference>
<evidence type="ECO:0000259" key="4">
    <source>
        <dbReference type="Pfam" id="PF02826"/>
    </source>
</evidence>
<dbReference type="InterPro" id="IPR036291">
    <property type="entry name" value="NAD(P)-bd_dom_sf"/>
</dbReference>
<dbReference type="GO" id="GO:0016491">
    <property type="term" value="F:oxidoreductase activity"/>
    <property type="evidence" value="ECO:0007669"/>
    <property type="project" value="UniProtKB-KW"/>
</dbReference>
<dbReference type="AlphaFoldDB" id="X1VHP0"/>
<dbReference type="InterPro" id="IPR029753">
    <property type="entry name" value="D-isomer_DH_CS"/>
</dbReference>
<evidence type="ECO:0000256" key="2">
    <source>
        <dbReference type="ARBA" id="ARBA00023002"/>
    </source>
</evidence>
<comment type="caution">
    <text evidence="5">The sequence shown here is derived from an EMBL/GenBank/DDBJ whole genome shotgun (WGS) entry which is preliminary data.</text>
</comment>
<sequence>GKAIGMKVIAWTLHPSPERAAEYGVEFVTLEKLMRQSDVVSIHVLGVPQTNNLIGKHELALMKPTAILVNTARGSVVDEMALAEALQNSMIAGAGLDVFVNEPLPLDHPLRSIENVVLSPHTGSMIPEATLAGLAMAVDNVANFLHRCPTNVVTIGGHMPRKCRSK</sequence>
<evidence type="ECO:0000313" key="5">
    <source>
        <dbReference type="EMBL" id="GAJ14436.1"/>
    </source>
</evidence>
<accession>X1VHP0</accession>
<dbReference type="InterPro" id="IPR006140">
    <property type="entry name" value="D-isomer_DH_NAD-bd"/>
</dbReference>
<dbReference type="PROSITE" id="PS00671">
    <property type="entry name" value="D_2_HYDROXYACID_DH_3"/>
    <property type="match status" value="1"/>
</dbReference>
<proteinExistence type="inferred from homology"/>
<evidence type="ECO:0000256" key="3">
    <source>
        <dbReference type="ARBA" id="ARBA00023027"/>
    </source>
</evidence>
<feature type="non-terminal residue" evidence="5">
    <location>
        <position position="1"/>
    </location>
</feature>
<gene>
    <name evidence="5" type="ORF">S12H4_47949</name>
</gene>
<dbReference type="PANTHER" id="PTHR42789:SF1">
    <property type="entry name" value="D-ISOMER SPECIFIC 2-HYDROXYACID DEHYDROGENASE FAMILY PROTEIN (AFU_ORTHOLOGUE AFUA_6G10090)"/>
    <property type="match status" value="1"/>
</dbReference>
<dbReference type="Pfam" id="PF02826">
    <property type="entry name" value="2-Hacid_dh_C"/>
    <property type="match status" value="1"/>
</dbReference>
<dbReference type="InterPro" id="IPR050857">
    <property type="entry name" value="D-2-hydroxyacid_DH"/>
</dbReference>